<dbReference type="OMA" id="NTCAEIF"/>
<keyword evidence="2" id="KW-1185">Reference proteome</keyword>
<dbReference type="OrthoDB" id="6617263at2759"/>
<reference evidence="1 2" key="1">
    <citation type="submission" date="2015-12" db="EMBL/GenBank/DDBJ databases">
        <title>The genome of Folsomia candida.</title>
        <authorList>
            <person name="Faddeeva A."/>
            <person name="Derks M.F."/>
            <person name="Anvar Y."/>
            <person name="Smit S."/>
            <person name="Van Straalen N."/>
            <person name="Roelofs D."/>
        </authorList>
    </citation>
    <scope>NUCLEOTIDE SEQUENCE [LARGE SCALE GENOMIC DNA]</scope>
    <source>
        <strain evidence="1 2">VU population</strain>
        <tissue evidence="1">Whole body</tissue>
    </source>
</reference>
<comment type="caution">
    <text evidence="1">The sequence shown here is derived from an EMBL/GenBank/DDBJ whole genome shotgun (WGS) entry which is preliminary data.</text>
</comment>
<proteinExistence type="predicted"/>
<accession>A0A226E001</accession>
<evidence type="ECO:0000313" key="2">
    <source>
        <dbReference type="Proteomes" id="UP000198287"/>
    </source>
</evidence>
<dbReference type="EMBL" id="LNIX01000009">
    <property type="protein sequence ID" value="OXA50271.1"/>
    <property type="molecule type" value="Genomic_DNA"/>
</dbReference>
<gene>
    <name evidence="1" type="ORF">Fcan01_14876</name>
</gene>
<evidence type="ECO:0000313" key="1">
    <source>
        <dbReference type="EMBL" id="OXA50271.1"/>
    </source>
</evidence>
<dbReference type="InterPro" id="IPR016024">
    <property type="entry name" value="ARM-type_fold"/>
</dbReference>
<dbReference type="SUPFAM" id="SSF48371">
    <property type="entry name" value="ARM repeat"/>
    <property type="match status" value="1"/>
</dbReference>
<dbReference type="Proteomes" id="UP000198287">
    <property type="component" value="Unassembled WGS sequence"/>
</dbReference>
<sequence length="1291" mass="147949">MGPPSFKTDLEPIFSNESEPLGIKLWNLNKFTKNAQNALESASASEKDEFIASIPHVTYLERKTRLELANILKRPGPIFETWKSEDKSLLYNSLHNIHWIFTDSECSPLVSNPDFLVKDLFPTLSHSCRKKVVRQMGKLCLEKDVENVTTIYNKLLEIYGIKIAKYLLPACNQSLIDSLIAANKVKLEHNQLLAVYKKHPETGIKYLQGLYQDLSQSNPSSRRGSNVNVICSNQFFNLKDSCPFTLKLVAQNNPSEFMNLVEKYEPFASVTLGWRLTQRLLEHGKDRIISSNKAAAYAKILCHSAVMRILSAEEYFAFFVKLFPENVTDFLADFEISDHPAPSLFTWLNKYAPELRFEKLDAAFKSCYNNKSILDFPQEMVTSRMLHILGPELRDKWVDMRLSQPDTGTPYLFNDPLFNHPVHLEGYWEAFRTPDKSIPRIKQYLATESDVTRRTDLLTSLVNTCAINKDKTALKEVCQFVSSRFRNDNTQVRIEFLRTVSDLFDLLKLDEDHWKPLNELLHISSINNEISWNSHVLERILEKSIHFRVERDLPVDTQIQHYIKMKSHSFCMGETWCIATSNPVLERKSLKLFTEHLSSMFSLATTYPSDSAITSVIISLFESYSGWNRRRKSSKDFKSNGTKTMDLLTATESSWLMKRLQDVLESYHESNKQRVISALNNDLPAKAALMPRLLKCYPDPSLFARLLRKEPKKLDELTDDILDFILASTKVVQWGPVLKKFRTSGLPRLAEKFVNKCLQIAEDEEESLKERTNSIFILSFLLDSNKFAAWISKYYPEDVPKFDNYTPEEIGVIYGIRKMIAQSLSNLSIPSAGIPALVHFCKGDYLKLSVGSLYSIVENSPLNQKLVEFLLDLANRPVSVKKHAIRLMISISTNEENIKFLKNLWTSEKHYSIRTILFNRIFEFFLQNNSEETWELVKSSVTSLSANDHPFLSDLGRTGYILSPGMPNEKLSQYFKLALDKISSIATTLPECKWVKVTILQCIIPTNIKFIEESLIQSIFEQHLFNLKDEADMQSVSVYLSLNYLFHYPNSKVDIVTSYLEKLIGPAWDTSCKDSYTSFPAKQSLSFFVEQLALRSFQVESGYVENLSAEKYVEIFSQIQQYLRTSSRDVSEFFVDDLFLSFSIIFHTHYKSDELDELVTVGKEIGKLADFCVGVYKPEIISVFSEAAKRFISYCCSERLRDRKSNSDSDGARIIFIVDGILESTGSIDTAIIASQLLLSSFGVIQKGHKFEGHFANIMKKLAQVKDKTVQIFVRYGTAQCRPNRGFDILV</sequence>
<protein>
    <submittedName>
        <fullName evidence="1">Uncharacterized protein</fullName>
    </submittedName>
</protein>
<organism evidence="1 2">
    <name type="scientific">Folsomia candida</name>
    <name type="common">Springtail</name>
    <dbReference type="NCBI Taxonomy" id="158441"/>
    <lineage>
        <taxon>Eukaryota</taxon>
        <taxon>Metazoa</taxon>
        <taxon>Ecdysozoa</taxon>
        <taxon>Arthropoda</taxon>
        <taxon>Hexapoda</taxon>
        <taxon>Collembola</taxon>
        <taxon>Entomobryomorpha</taxon>
        <taxon>Isotomoidea</taxon>
        <taxon>Isotomidae</taxon>
        <taxon>Proisotominae</taxon>
        <taxon>Folsomia</taxon>
    </lineage>
</organism>
<name>A0A226E001_FOLCA</name>